<comment type="caution">
    <text evidence="2">The sequence shown here is derived from an EMBL/GenBank/DDBJ whole genome shotgun (WGS) entry which is preliminary data.</text>
</comment>
<feature type="region of interest" description="Disordered" evidence="1">
    <location>
        <begin position="1"/>
        <end position="30"/>
    </location>
</feature>
<accession>A0A4Y2BQ42</accession>
<feature type="compositionally biased region" description="Basic and acidic residues" evidence="1">
    <location>
        <begin position="1"/>
        <end position="19"/>
    </location>
</feature>
<organism evidence="2 3">
    <name type="scientific">Araneus ventricosus</name>
    <name type="common">Orbweaver spider</name>
    <name type="synonym">Epeira ventricosa</name>
    <dbReference type="NCBI Taxonomy" id="182803"/>
    <lineage>
        <taxon>Eukaryota</taxon>
        <taxon>Metazoa</taxon>
        <taxon>Ecdysozoa</taxon>
        <taxon>Arthropoda</taxon>
        <taxon>Chelicerata</taxon>
        <taxon>Arachnida</taxon>
        <taxon>Araneae</taxon>
        <taxon>Araneomorphae</taxon>
        <taxon>Entelegynae</taxon>
        <taxon>Araneoidea</taxon>
        <taxon>Araneidae</taxon>
        <taxon>Araneus</taxon>
    </lineage>
</organism>
<dbReference type="AlphaFoldDB" id="A0A4Y2BQ42"/>
<sequence length="84" mass="9933">DPLSKENRRNIREEAKEENSQNCNKKRKSAHQYKVGDFVTVQRTQFGTGPKLRPKFFDPYEVVKLKNRYDVKKVGQHERPNITS</sequence>
<evidence type="ECO:0000313" key="3">
    <source>
        <dbReference type="Proteomes" id="UP000499080"/>
    </source>
</evidence>
<proteinExistence type="predicted"/>
<protein>
    <recommendedName>
        <fullName evidence="4">Chromo domain-containing protein</fullName>
    </recommendedName>
</protein>
<dbReference type="Proteomes" id="UP000499080">
    <property type="component" value="Unassembled WGS sequence"/>
</dbReference>
<feature type="non-terminal residue" evidence="2">
    <location>
        <position position="1"/>
    </location>
</feature>
<evidence type="ECO:0000256" key="1">
    <source>
        <dbReference type="SAM" id="MobiDB-lite"/>
    </source>
</evidence>
<evidence type="ECO:0008006" key="4">
    <source>
        <dbReference type="Google" id="ProtNLM"/>
    </source>
</evidence>
<name>A0A4Y2BQ42_ARAVE</name>
<reference evidence="2 3" key="1">
    <citation type="journal article" date="2019" name="Sci. Rep.">
        <title>Orb-weaving spider Araneus ventricosus genome elucidates the spidroin gene catalogue.</title>
        <authorList>
            <person name="Kono N."/>
            <person name="Nakamura H."/>
            <person name="Ohtoshi R."/>
            <person name="Moran D.A.P."/>
            <person name="Shinohara A."/>
            <person name="Yoshida Y."/>
            <person name="Fujiwara M."/>
            <person name="Mori M."/>
            <person name="Tomita M."/>
            <person name="Arakawa K."/>
        </authorList>
    </citation>
    <scope>NUCLEOTIDE SEQUENCE [LARGE SCALE GENOMIC DNA]</scope>
</reference>
<keyword evidence="3" id="KW-1185">Reference proteome</keyword>
<evidence type="ECO:0000313" key="2">
    <source>
        <dbReference type="EMBL" id="GBL93396.1"/>
    </source>
</evidence>
<gene>
    <name evidence="2" type="ORF">AVEN_167215_1</name>
</gene>
<dbReference type="EMBL" id="BGPR01083925">
    <property type="protein sequence ID" value="GBL93396.1"/>
    <property type="molecule type" value="Genomic_DNA"/>
</dbReference>